<dbReference type="Pfam" id="PF22725">
    <property type="entry name" value="GFO_IDH_MocA_C3"/>
    <property type="match status" value="1"/>
</dbReference>
<evidence type="ECO:0000313" key="5">
    <source>
        <dbReference type="EMBL" id="QOY91530.1"/>
    </source>
</evidence>
<dbReference type="GO" id="GO:0000166">
    <property type="term" value="F:nucleotide binding"/>
    <property type="evidence" value="ECO:0007669"/>
    <property type="project" value="InterPro"/>
</dbReference>
<reference evidence="5 6" key="1">
    <citation type="submission" date="2020-10" db="EMBL/GenBank/DDBJ databases">
        <title>Complete genome sequence of Paludibaculum fermentans P105T, a facultatively anaerobic acidobacterium capable of dissimilatory Fe(III) reduction.</title>
        <authorList>
            <person name="Dedysh S.N."/>
            <person name="Beletsky A.V."/>
            <person name="Kulichevskaya I.S."/>
            <person name="Mardanov A.V."/>
            <person name="Ravin N.V."/>
        </authorList>
    </citation>
    <scope>NUCLEOTIDE SEQUENCE [LARGE SCALE GENOMIC DNA]</scope>
    <source>
        <strain evidence="5 6">P105</strain>
    </source>
</reference>
<evidence type="ECO:0000256" key="1">
    <source>
        <dbReference type="ARBA" id="ARBA00023002"/>
    </source>
</evidence>
<gene>
    <name evidence="5" type="ORF">IRI77_16755</name>
</gene>
<dbReference type="GO" id="GO:0016491">
    <property type="term" value="F:oxidoreductase activity"/>
    <property type="evidence" value="ECO:0007669"/>
    <property type="project" value="UniProtKB-KW"/>
</dbReference>
<dbReference type="Proteomes" id="UP000593892">
    <property type="component" value="Chromosome"/>
</dbReference>
<feature type="region of interest" description="Disordered" evidence="2">
    <location>
        <begin position="293"/>
        <end position="332"/>
    </location>
</feature>
<protein>
    <submittedName>
        <fullName evidence="5">Gfo/Idh/MocA family oxidoreductase</fullName>
    </submittedName>
</protein>
<evidence type="ECO:0000259" key="4">
    <source>
        <dbReference type="Pfam" id="PF22725"/>
    </source>
</evidence>
<feature type="compositionally biased region" description="Basic residues" evidence="2">
    <location>
        <begin position="322"/>
        <end position="332"/>
    </location>
</feature>
<dbReference type="SUPFAM" id="SSF51735">
    <property type="entry name" value="NAD(P)-binding Rossmann-fold domains"/>
    <property type="match status" value="1"/>
</dbReference>
<dbReference type="PANTHER" id="PTHR43818">
    <property type="entry name" value="BCDNA.GH03377"/>
    <property type="match status" value="1"/>
</dbReference>
<sequence>MTSLLAQSSTRSGLLTAAAVGALSAAEPAETLRVAVVGLGNRRYFLLTKLLSLPGVTIVADCDVNPAAVAAASQSAERARQLPAQYSDFRVMFDIDKSIQAVVMAVPDPLHKEIYVAVLEMGKHLYAEKPLALNVEDGRAVVDATARAGGVFQSGVQLRYDPARNAAVRFVQGGRMGRVLIMQGTRHGRDIPRHLSWHFDRNKSGDIIVDQGIHRLDMFTWIAGAPPLRAAGCGGRIPLRHRQCDDFGLPAGLDSIRGPAYPTLARQGHQTPERWIRVCTSVGRRRGPAEVDAYSSSYRLPGGRPRSAPRHLHPPGRDPRLGLRRRKRPVYR</sequence>
<dbReference type="AlphaFoldDB" id="A0A7S7NXD4"/>
<dbReference type="Pfam" id="PF01408">
    <property type="entry name" value="GFO_IDH_MocA"/>
    <property type="match status" value="1"/>
</dbReference>
<feature type="domain" description="Gfo/Idh/MocA-like oxidoreductase N-terminal" evidence="3">
    <location>
        <begin position="32"/>
        <end position="155"/>
    </location>
</feature>
<evidence type="ECO:0000313" key="6">
    <source>
        <dbReference type="Proteomes" id="UP000593892"/>
    </source>
</evidence>
<dbReference type="InterPro" id="IPR036291">
    <property type="entry name" value="NAD(P)-bd_dom_sf"/>
</dbReference>
<organism evidence="5 6">
    <name type="scientific">Paludibaculum fermentans</name>
    <dbReference type="NCBI Taxonomy" id="1473598"/>
    <lineage>
        <taxon>Bacteria</taxon>
        <taxon>Pseudomonadati</taxon>
        <taxon>Acidobacteriota</taxon>
        <taxon>Terriglobia</taxon>
        <taxon>Bryobacterales</taxon>
        <taxon>Bryobacteraceae</taxon>
        <taxon>Paludibaculum</taxon>
    </lineage>
</organism>
<keyword evidence="1" id="KW-0560">Oxidoreductase</keyword>
<dbReference type="Gene3D" id="3.30.360.10">
    <property type="entry name" value="Dihydrodipicolinate Reductase, domain 2"/>
    <property type="match status" value="1"/>
</dbReference>
<keyword evidence="6" id="KW-1185">Reference proteome</keyword>
<dbReference type="SUPFAM" id="SSF55347">
    <property type="entry name" value="Glyceraldehyde-3-phosphate dehydrogenase-like, C-terminal domain"/>
    <property type="match status" value="1"/>
</dbReference>
<name>A0A7S7NXD4_PALFE</name>
<proteinExistence type="predicted"/>
<feature type="domain" description="GFO/IDH/MocA-like oxidoreductase" evidence="4">
    <location>
        <begin position="167"/>
        <end position="235"/>
    </location>
</feature>
<dbReference type="RefSeq" id="WP_194453184.1">
    <property type="nucleotide sequence ID" value="NZ_CP063849.1"/>
</dbReference>
<dbReference type="PANTHER" id="PTHR43818:SF11">
    <property type="entry name" value="BCDNA.GH03377"/>
    <property type="match status" value="1"/>
</dbReference>
<accession>A0A7S7NXD4</accession>
<dbReference type="InterPro" id="IPR055170">
    <property type="entry name" value="GFO_IDH_MocA-like_dom"/>
</dbReference>
<dbReference type="KEGG" id="pfer:IRI77_16755"/>
<dbReference type="EMBL" id="CP063849">
    <property type="protein sequence ID" value="QOY91530.1"/>
    <property type="molecule type" value="Genomic_DNA"/>
</dbReference>
<dbReference type="Gene3D" id="3.40.50.720">
    <property type="entry name" value="NAD(P)-binding Rossmann-like Domain"/>
    <property type="match status" value="1"/>
</dbReference>
<dbReference type="InterPro" id="IPR050463">
    <property type="entry name" value="Gfo/Idh/MocA_oxidrdct_glycsds"/>
</dbReference>
<evidence type="ECO:0000256" key="2">
    <source>
        <dbReference type="SAM" id="MobiDB-lite"/>
    </source>
</evidence>
<dbReference type="InterPro" id="IPR000683">
    <property type="entry name" value="Gfo/Idh/MocA-like_OxRdtase_N"/>
</dbReference>
<evidence type="ECO:0000259" key="3">
    <source>
        <dbReference type="Pfam" id="PF01408"/>
    </source>
</evidence>